<organism evidence="3 4">
    <name type="scientific">Aspergillus bertholletiae</name>
    <dbReference type="NCBI Taxonomy" id="1226010"/>
    <lineage>
        <taxon>Eukaryota</taxon>
        <taxon>Fungi</taxon>
        <taxon>Dikarya</taxon>
        <taxon>Ascomycota</taxon>
        <taxon>Pezizomycotina</taxon>
        <taxon>Eurotiomycetes</taxon>
        <taxon>Eurotiomycetidae</taxon>
        <taxon>Eurotiales</taxon>
        <taxon>Aspergillaceae</taxon>
        <taxon>Aspergillus</taxon>
        <taxon>Aspergillus subgen. Circumdati</taxon>
    </lineage>
</organism>
<keyword evidence="4" id="KW-1185">Reference proteome</keyword>
<keyword evidence="2" id="KW-0472">Membrane</keyword>
<keyword evidence="2" id="KW-0812">Transmembrane</keyword>
<evidence type="ECO:0000313" key="3">
    <source>
        <dbReference type="EMBL" id="KAE8374622.1"/>
    </source>
</evidence>
<name>A0A5N7AXQ9_9EURO</name>
<dbReference type="AlphaFoldDB" id="A0A5N7AXQ9"/>
<dbReference type="EMBL" id="ML736280">
    <property type="protein sequence ID" value="KAE8374622.1"/>
    <property type="molecule type" value="Genomic_DNA"/>
</dbReference>
<dbReference type="Proteomes" id="UP000326198">
    <property type="component" value="Unassembled WGS sequence"/>
</dbReference>
<feature type="transmembrane region" description="Helical" evidence="2">
    <location>
        <begin position="28"/>
        <end position="47"/>
    </location>
</feature>
<protein>
    <submittedName>
        <fullName evidence="3">Uncharacterized protein</fullName>
    </submittedName>
</protein>
<feature type="region of interest" description="Disordered" evidence="1">
    <location>
        <begin position="63"/>
        <end position="83"/>
    </location>
</feature>
<evidence type="ECO:0000256" key="1">
    <source>
        <dbReference type="SAM" id="MobiDB-lite"/>
    </source>
</evidence>
<keyword evidence="2" id="KW-1133">Transmembrane helix</keyword>
<proteinExistence type="predicted"/>
<accession>A0A5N7AXQ9</accession>
<evidence type="ECO:0000256" key="2">
    <source>
        <dbReference type="SAM" id="Phobius"/>
    </source>
</evidence>
<reference evidence="3 4" key="1">
    <citation type="submission" date="2019-04" db="EMBL/GenBank/DDBJ databases">
        <title>Friends and foes A comparative genomics studyof 23 Aspergillus species from section Flavi.</title>
        <authorList>
            <consortium name="DOE Joint Genome Institute"/>
            <person name="Kjaerbolling I."/>
            <person name="Vesth T."/>
            <person name="Frisvad J.C."/>
            <person name="Nybo J.L."/>
            <person name="Theobald S."/>
            <person name="Kildgaard S."/>
            <person name="Isbrandt T."/>
            <person name="Kuo A."/>
            <person name="Sato A."/>
            <person name="Lyhne E.K."/>
            <person name="Kogle M.E."/>
            <person name="Wiebenga A."/>
            <person name="Kun R.S."/>
            <person name="Lubbers R.J."/>
            <person name="Makela M.R."/>
            <person name="Barry K."/>
            <person name="Chovatia M."/>
            <person name="Clum A."/>
            <person name="Daum C."/>
            <person name="Haridas S."/>
            <person name="He G."/>
            <person name="LaButti K."/>
            <person name="Lipzen A."/>
            <person name="Mondo S."/>
            <person name="Riley R."/>
            <person name="Salamov A."/>
            <person name="Simmons B.A."/>
            <person name="Magnuson J.K."/>
            <person name="Henrissat B."/>
            <person name="Mortensen U.H."/>
            <person name="Larsen T.O."/>
            <person name="Devries R.P."/>
            <person name="Grigoriev I.V."/>
            <person name="Machida M."/>
            <person name="Baker S.E."/>
            <person name="Andersen M.R."/>
        </authorList>
    </citation>
    <scope>NUCLEOTIDE SEQUENCE [LARGE SCALE GENOMIC DNA]</scope>
    <source>
        <strain evidence="3 4">IBT 29228</strain>
    </source>
</reference>
<sequence>MVIQGRILRSRSHGLYFPFHSVSIRLSGVRGEIVLCFFFLMVFGSMCNRFSLSRHRGFASRGIENPVPQTRGPDPLGTCEGGM</sequence>
<gene>
    <name evidence="3" type="ORF">BDV26DRAFT_269662</name>
</gene>
<evidence type="ECO:0000313" key="4">
    <source>
        <dbReference type="Proteomes" id="UP000326198"/>
    </source>
</evidence>